<sequence length="94" mass="10490">MYIATPAQEKLDRVLQAVIDNGWKRAGLIYNLNDDGCVRRRWTKGSGKTESALYFGVHGETGEVVDFRGIVGNRQQSLGEPSVENAIAFIQENY</sequence>
<protein>
    <submittedName>
        <fullName evidence="1">Uncharacterized protein</fullName>
    </submittedName>
</protein>
<organism evidence="1 2">
    <name type="scientific">Gordonia phage Forza</name>
    <dbReference type="NCBI Taxonomy" id="2571247"/>
    <lineage>
        <taxon>Viruses</taxon>
        <taxon>Duplodnaviria</taxon>
        <taxon>Heunggongvirae</taxon>
        <taxon>Uroviricota</taxon>
        <taxon>Caudoviricetes</taxon>
        <taxon>Forzavirus</taxon>
        <taxon>Forzavirus forza</taxon>
    </lineage>
</organism>
<accession>A0A650F0H7</accession>
<evidence type="ECO:0000313" key="1">
    <source>
        <dbReference type="EMBL" id="QGT55041.1"/>
    </source>
</evidence>
<name>A0A650F0H7_9CAUD</name>
<evidence type="ECO:0000313" key="2">
    <source>
        <dbReference type="Proteomes" id="UP000423482"/>
    </source>
</evidence>
<reference evidence="1 2" key="1">
    <citation type="submission" date="2019-04" db="EMBL/GenBank/DDBJ databases">
        <authorList>
            <person name="Pope W.H."/>
            <person name="Garlena R.A."/>
            <person name="Russell D.A."/>
            <person name="Jacobs-Sera D."/>
            <person name="Hatfull G.F."/>
        </authorList>
    </citation>
    <scope>NUCLEOTIDE SEQUENCE [LARGE SCALE GENOMIC DNA]</scope>
</reference>
<dbReference type="Proteomes" id="UP000423482">
    <property type="component" value="Segment"/>
</dbReference>
<gene>
    <name evidence="1" type="primary">48</name>
    <name evidence="1" type="ORF">SEA_FORZA_48</name>
</gene>
<dbReference type="RefSeq" id="YP_010648928.1">
    <property type="nucleotide sequence ID" value="NC_070763.1"/>
</dbReference>
<dbReference type="EMBL" id="MK814760">
    <property type="protein sequence ID" value="QGT55041.1"/>
    <property type="molecule type" value="Genomic_DNA"/>
</dbReference>
<proteinExistence type="predicted"/>
<dbReference type="GeneID" id="77924416"/>
<keyword evidence="2" id="KW-1185">Reference proteome</keyword>
<dbReference type="KEGG" id="vg:77924416"/>